<dbReference type="EMBL" id="GG666514">
    <property type="protein sequence ID" value="EEN60261.1"/>
    <property type="molecule type" value="Genomic_DNA"/>
</dbReference>
<protein>
    <submittedName>
        <fullName evidence="2">Uncharacterized protein</fullName>
    </submittedName>
</protein>
<gene>
    <name evidence="2" type="ORF">BRAFLDRAFT_73400</name>
</gene>
<dbReference type="InParanoid" id="C3YIC4"/>
<proteinExistence type="predicted"/>
<evidence type="ECO:0000256" key="1">
    <source>
        <dbReference type="SAM" id="MobiDB-lite"/>
    </source>
</evidence>
<feature type="region of interest" description="Disordered" evidence="1">
    <location>
        <begin position="87"/>
        <end position="111"/>
    </location>
</feature>
<organism>
    <name type="scientific">Branchiostoma floridae</name>
    <name type="common">Florida lancelet</name>
    <name type="synonym">Amphioxus</name>
    <dbReference type="NCBI Taxonomy" id="7739"/>
    <lineage>
        <taxon>Eukaryota</taxon>
        <taxon>Metazoa</taxon>
        <taxon>Chordata</taxon>
        <taxon>Cephalochordata</taxon>
        <taxon>Leptocardii</taxon>
        <taxon>Amphioxiformes</taxon>
        <taxon>Branchiostomatidae</taxon>
        <taxon>Branchiostoma</taxon>
    </lineage>
</organism>
<reference evidence="2" key="1">
    <citation type="journal article" date="2008" name="Nature">
        <title>The amphioxus genome and the evolution of the chordate karyotype.</title>
        <authorList>
            <consortium name="US DOE Joint Genome Institute (JGI-PGF)"/>
            <person name="Putnam N.H."/>
            <person name="Butts T."/>
            <person name="Ferrier D.E.K."/>
            <person name="Furlong R.F."/>
            <person name="Hellsten U."/>
            <person name="Kawashima T."/>
            <person name="Robinson-Rechavi M."/>
            <person name="Shoguchi E."/>
            <person name="Terry A."/>
            <person name="Yu J.-K."/>
            <person name="Benito-Gutierrez E.L."/>
            <person name="Dubchak I."/>
            <person name="Garcia-Fernandez J."/>
            <person name="Gibson-Brown J.J."/>
            <person name="Grigoriev I.V."/>
            <person name="Horton A.C."/>
            <person name="de Jong P.J."/>
            <person name="Jurka J."/>
            <person name="Kapitonov V.V."/>
            <person name="Kohara Y."/>
            <person name="Kuroki Y."/>
            <person name="Lindquist E."/>
            <person name="Lucas S."/>
            <person name="Osoegawa K."/>
            <person name="Pennacchio L.A."/>
            <person name="Salamov A.A."/>
            <person name="Satou Y."/>
            <person name="Sauka-Spengler T."/>
            <person name="Schmutz J."/>
            <person name="Shin-I T."/>
            <person name="Toyoda A."/>
            <person name="Bronner-Fraser M."/>
            <person name="Fujiyama A."/>
            <person name="Holland L.Z."/>
            <person name="Holland P.W.H."/>
            <person name="Satoh N."/>
            <person name="Rokhsar D.S."/>
        </authorList>
    </citation>
    <scope>NUCLEOTIDE SEQUENCE [LARGE SCALE GENOMIC DNA]</scope>
    <source>
        <strain evidence="2">S238N-H82</strain>
        <tissue evidence="2">Testes</tissue>
    </source>
</reference>
<name>C3YIC4_BRAFL</name>
<evidence type="ECO:0000313" key="2">
    <source>
        <dbReference type="EMBL" id="EEN60261.1"/>
    </source>
</evidence>
<sequence length="111" mass="12126">MVDNTDVIVTQVDLIGLKIPGALIGDRAGLTVLGHRINCPSCPIPVGSQGTPPSAKAEPSRWSMLDSKRPARKALEFSMLGSNRYKARKGKTLCQPRGREPFLQQQRNSRS</sequence>
<dbReference type="AlphaFoldDB" id="C3YIC4"/>
<feature type="region of interest" description="Disordered" evidence="1">
    <location>
        <begin position="44"/>
        <end position="68"/>
    </location>
</feature>
<accession>C3YIC4</accession>